<sequence length="229" mass="24730">MELSAHRKNALSPRKRQPSWHRPAGLVSLLAGIAMALSGCAAPRLAAAEVLDGSQTAEARSAAIARVEQWPAGLSVPGVSLVARRTYTTCREGQNNWKVKDGYRLQCKAHSLVFFGWDGDYTAGRDTMLQAMASFCVLASSGDVADGSPSDTLPVPGPNYSCSPDLEGYSQLLSGQAATVLVTPESWLTTFVEQRLVSGPDDAQLLAKLRTRRWLFAMDVNSVFFQDQP</sequence>
<proteinExistence type="predicted"/>
<gene>
    <name evidence="2" type="ORF">ATK74_0417</name>
</gene>
<protein>
    <submittedName>
        <fullName evidence="2">Uncharacterized protein</fullName>
    </submittedName>
</protein>
<evidence type="ECO:0000256" key="1">
    <source>
        <dbReference type="SAM" id="MobiDB-lite"/>
    </source>
</evidence>
<name>A0A2A9CP18_9ACTN</name>
<feature type="region of interest" description="Disordered" evidence="1">
    <location>
        <begin position="1"/>
        <end position="20"/>
    </location>
</feature>
<keyword evidence="3" id="KW-1185">Reference proteome</keyword>
<organism evidence="2 3">
    <name type="scientific">Propionicimonas paludicola</name>
    <dbReference type="NCBI Taxonomy" id="185243"/>
    <lineage>
        <taxon>Bacteria</taxon>
        <taxon>Bacillati</taxon>
        <taxon>Actinomycetota</taxon>
        <taxon>Actinomycetes</taxon>
        <taxon>Propionibacteriales</taxon>
        <taxon>Nocardioidaceae</taxon>
        <taxon>Propionicimonas</taxon>
    </lineage>
</organism>
<feature type="compositionally biased region" description="Basic residues" evidence="1">
    <location>
        <begin position="1"/>
        <end position="19"/>
    </location>
</feature>
<dbReference type="OrthoDB" id="9552359at2"/>
<dbReference type="EMBL" id="PDJC01000001">
    <property type="protein sequence ID" value="PFG15896.1"/>
    <property type="molecule type" value="Genomic_DNA"/>
</dbReference>
<dbReference type="Proteomes" id="UP000226079">
    <property type="component" value="Unassembled WGS sequence"/>
</dbReference>
<comment type="caution">
    <text evidence="2">The sequence shown here is derived from an EMBL/GenBank/DDBJ whole genome shotgun (WGS) entry which is preliminary data.</text>
</comment>
<evidence type="ECO:0000313" key="3">
    <source>
        <dbReference type="Proteomes" id="UP000226079"/>
    </source>
</evidence>
<dbReference type="AlphaFoldDB" id="A0A2A9CP18"/>
<reference evidence="2 3" key="1">
    <citation type="submission" date="2017-10" db="EMBL/GenBank/DDBJ databases">
        <title>Sequencing the genomes of 1000 actinobacteria strains.</title>
        <authorList>
            <person name="Klenk H.-P."/>
        </authorList>
    </citation>
    <scope>NUCLEOTIDE SEQUENCE [LARGE SCALE GENOMIC DNA]</scope>
    <source>
        <strain evidence="2 3">DSM 15597</strain>
    </source>
</reference>
<evidence type="ECO:0000313" key="2">
    <source>
        <dbReference type="EMBL" id="PFG15896.1"/>
    </source>
</evidence>
<accession>A0A2A9CP18</accession>
<dbReference type="RefSeq" id="WP_143483527.1">
    <property type="nucleotide sequence ID" value="NZ_PDJC01000001.1"/>
</dbReference>